<dbReference type="EMBL" id="CAUOFW020003645">
    <property type="protein sequence ID" value="CAK9161217.1"/>
    <property type="molecule type" value="Genomic_DNA"/>
</dbReference>
<dbReference type="Proteomes" id="UP001642360">
    <property type="component" value="Unassembled WGS sequence"/>
</dbReference>
<reference evidence="2 3" key="1">
    <citation type="submission" date="2024-02" db="EMBL/GenBank/DDBJ databases">
        <authorList>
            <person name="Vignale AGUSTIN F."/>
            <person name="Sosa J E."/>
            <person name="Modenutti C."/>
        </authorList>
    </citation>
    <scope>NUCLEOTIDE SEQUENCE [LARGE SCALE GENOMIC DNA]</scope>
</reference>
<dbReference type="AlphaFoldDB" id="A0ABC8T2I9"/>
<evidence type="ECO:0000313" key="2">
    <source>
        <dbReference type="EMBL" id="CAK9161217.1"/>
    </source>
</evidence>
<feature type="compositionally biased region" description="Polar residues" evidence="1">
    <location>
        <begin position="72"/>
        <end position="82"/>
    </location>
</feature>
<proteinExistence type="predicted"/>
<name>A0ABC8T2I9_9AQUA</name>
<dbReference type="InterPro" id="IPR044592">
    <property type="entry name" value="RING1A/B"/>
</dbReference>
<protein>
    <submittedName>
        <fullName evidence="2">Uncharacterized protein</fullName>
    </submittedName>
</protein>
<organism evidence="2 3">
    <name type="scientific">Ilex paraguariensis</name>
    <name type="common">yerba mate</name>
    <dbReference type="NCBI Taxonomy" id="185542"/>
    <lineage>
        <taxon>Eukaryota</taxon>
        <taxon>Viridiplantae</taxon>
        <taxon>Streptophyta</taxon>
        <taxon>Embryophyta</taxon>
        <taxon>Tracheophyta</taxon>
        <taxon>Spermatophyta</taxon>
        <taxon>Magnoliopsida</taxon>
        <taxon>eudicotyledons</taxon>
        <taxon>Gunneridae</taxon>
        <taxon>Pentapetalae</taxon>
        <taxon>asterids</taxon>
        <taxon>campanulids</taxon>
        <taxon>Aquifoliales</taxon>
        <taxon>Aquifoliaceae</taxon>
        <taxon>Ilex</taxon>
    </lineage>
</organism>
<dbReference type="PANTHER" id="PTHR46537">
    <property type="entry name" value="OS11G0578200 PROTEIN"/>
    <property type="match status" value="1"/>
</dbReference>
<accession>A0ABC8T2I9</accession>
<comment type="caution">
    <text evidence="2">The sequence shown here is derived from an EMBL/GenBank/DDBJ whole genome shotgun (WGS) entry which is preliminary data.</text>
</comment>
<sequence length="234" mass="25722">MGKDLADASMARLPRNVRNSSSRRRRNCRILEIQGSDENEDEHAQDGNKASSSTDDCETEIKQTRSKRHTRAWSSQPSSAANSGDGCVENERECSRENRDSPGLLCTPEKLAWGRGGTRSQTRHGSAIGSKGTRSTRLSKLVNYLQGLQEKDDEYVAHKTSLPANDVEMLLLEETQNINPSTSLDDTNPPSQVGGHCKDGQQSLEGQEQVGDLKAIATSSKDHLILAYRLKEAN</sequence>
<keyword evidence="3" id="KW-1185">Reference proteome</keyword>
<feature type="compositionally biased region" description="Basic and acidic residues" evidence="1">
    <location>
        <begin position="89"/>
        <end position="100"/>
    </location>
</feature>
<evidence type="ECO:0000313" key="3">
    <source>
        <dbReference type="Proteomes" id="UP001642360"/>
    </source>
</evidence>
<dbReference type="PANTHER" id="PTHR46537:SF1">
    <property type="entry name" value="E3 UBIQUITIN-PROTEIN LIGASE RING1B-RELATED"/>
    <property type="match status" value="1"/>
</dbReference>
<gene>
    <name evidence="2" type="ORF">ILEXP_LOCUS30007</name>
</gene>
<feature type="region of interest" description="Disordered" evidence="1">
    <location>
        <begin position="1"/>
        <end position="134"/>
    </location>
</feature>
<evidence type="ECO:0000256" key="1">
    <source>
        <dbReference type="SAM" id="MobiDB-lite"/>
    </source>
</evidence>